<evidence type="ECO:0000313" key="2">
    <source>
        <dbReference type="Proteomes" id="UP000326041"/>
    </source>
</evidence>
<keyword evidence="2" id="KW-1185">Reference proteome</keyword>
<dbReference type="EMBL" id="CP023697">
    <property type="protein sequence ID" value="QEV06317.1"/>
    <property type="molecule type" value="Genomic_DNA"/>
</dbReference>
<organism evidence="1 2">
    <name type="scientific">Streptomyces prasinus</name>
    <dbReference type="NCBI Taxonomy" id="67345"/>
    <lineage>
        <taxon>Bacteria</taxon>
        <taxon>Bacillati</taxon>
        <taxon>Actinomycetota</taxon>
        <taxon>Actinomycetes</taxon>
        <taxon>Kitasatosporales</taxon>
        <taxon>Streptomycetaceae</taxon>
        <taxon>Streptomyces</taxon>
    </lineage>
</organism>
<dbReference type="GeneID" id="95535288"/>
<reference evidence="1 2" key="1">
    <citation type="submission" date="2017-09" db="EMBL/GenBank/DDBJ databases">
        <authorList>
            <person name="Lee N."/>
            <person name="Cho B.-K."/>
        </authorList>
    </citation>
    <scope>NUCLEOTIDE SEQUENCE [LARGE SCALE GENOMIC DNA]</scope>
    <source>
        <strain evidence="1 2">ATCC 13879</strain>
    </source>
</reference>
<dbReference type="InterPro" id="IPR032710">
    <property type="entry name" value="NTF2-like_dom_sf"/>
</dbReference>
<dbReference type="Proteomes" id="UP000326041">
    <property type="component" value="Chromosome"/>
</dbReference>
<dbReference type="RefSeq" id="WP_055604510.1">
    <property type="nucleotide sequence ID" value="NZ_CP023697.1"/>
</dbReference>
<accession>A0ABX6AWD5</accession>
<proteinExistence type="predicted"/>
<dbReference type="Gene3D" id="3.10.450.50">
    <property type="match status" value="1"/>
</dbReference>
<sequence length="70" mass="7476">MRVDAEHPERWSNDVLRIAASGEDVVSEAGVPHATRGVHRVASFRVVRDGLVARGRAYWTGPGADPSPAG</sequence>
<dbReference type="SUPFAM" id="SSF54427">
    <property type="entry name" value="NTF2-like"/>
    <property type="match status" value="1"/>
</dbReference>
<evidence type="ECO:0000313" key="1">
    <source>
        <dbReference type="EMBL" id="QEV06317.1"/>
    </source>
</evidence>
<name>A0ABX6AWD5_9ACTN</name>
<gene>
    <name evidence="1" type="ORF">CP972_12075</name>
</gene>
<protein>
    <recommendedName>
        <fullName evidence="3">Nuclear transport factor 2 family protein</fullName>
    </recommendedName>
</protein>
<evidence type="ECO:0008006" key="3">
    <source>
        <dbReference type="Google" id="ProtNLM"/>
    </source>
</evidence>